<dbReference type="WBParaSite" id="ECPE_0000213801-mRNA-1">
    <property type="protein sequence ID" value="ECPE_0000213801-mRNA-1"/>
    <property type="gene ID" value="ECPE_0000213801"/>
</dbReference>
<proteinExistence type="predicted"/>
<name>A0A183A5A3_9TREM</name>
<keyword evidence="2" id="KW-1185">Reference proteome</keyword>
<dbReference type="AlphaFoldDB" id="A0A183A5A3"/>
<evidence type="ECO:0000313" key="3">
    <source>
        <dbReference type="WBParaSite" id="ECPE_0000213801-mRNA-1"/>
    </source>
</evidence>
<reference evidence="1 2" key="2">
    <citation type="submission" date="2018-11" db="EMBL/GenBank/DDBJ databases">
        <authorList>
            <consortium name="Pathogen Informatics"/>
        </authorList>
    </citation>
    <scope>NUCLEOTIDE SEQUENCE [LARGE SCALE GENOMIC DNA]</scope>
    <source>
        <strain evidence="1 2">Egypt</strain>
    </source>
</reference>
<evidence type="ECO:0000313" key="1">
    <source>
        <dbReference type="EMBL" id="VDP65524.1"/>
    </source>
</evidence>
<gene>
    <name evidence="1" type="ORF">ECPE_LOCUS2138</name>
</gene>
<sequence>MTPFSALISSEVIAFDEFAEGRTRLLVTVVPSPKSAQRNEVTLAKRVCRRRCGKVDFELIASCNGIKRSAHMVTALGALLTGRANAAHDLNLESNQARDQ</sequence>
<evidence type="ECO:0000313" key="2">
    <source>
        <dbReference type="Proteomes" id="UP000272942"/>
    </source>
</evidence>
<dbReference type="EMBL" id="UZAN01039431">
    <property type="protein sequence ID" value="VDP65524.1"/>
    <property type="molecule type" value="Genomic_DNA"/>
</dbReference>
<reference evidence="3" key="1">
    <citation type="submission" date="2016-06" db="UniProtKB">
        <authorList>
            <consortium name="WormBaseParasite"/>
        </authorList>
    </citation>
    <scope>IDENTIFICATION</scope>
</reference>
<dbReference type="Proteomes" id="UP000272942">
    <property type="component" value="Unassembled WGS sequence"/>
</dbReference>
<organism evidence="3">
    <name type="scientific">Echinostoma caproni</name>
    <dbReference type="NCBI Taxonomy" id="27848"/>
    <lineage>
        <taxon>Eukaryota</taxon>
        <taxon>Metazoa</taxon>
        <taxon>Spiralia</taxon>
        <taxon>Lophotrochozoa</taxon>
        <taxon>Platyhelminthes</taxon>
        <taxon>Trematoda</taxon>
        <taxon>Digenea</taxon>
        <taxon>Plagiorchiida</taxon>
        <taxon>Echinostomata</taxon>
        <taxon>Echinostomatoidea</taxon>
        <taxon>Echinostomatidae</taxon>
        <taxon>Echinostoma</taxon>
    </lineage>
</organism>
<protein>
    <submittedName>
        <fullName evidence="3">Transposase</fullName>
    </submittedName>
</protein>
<accession>A0A183A5A3</accession>